<accession>A0AAN1Y067</accession>
<name>A0AAN1Y067_UNVUL</name>
<evidence type="ECO:0000313" key="2">
    <source>
        <dbReference type="EMBL" id="BDE07537.1"/>
    </source>
</evidence>
<gene>
    <name evidence="2" type="ORF">WPS_28130</name>
</gene>
<dbReference type="RefSeq" id="WP_317995120.1">
    <property type="nucleotide sequence ID" value="NZ_AP025523.1"/>
</dbReference>
<dbReference type="EMBL" id="AP025523">
    <property type="protein sequence ID" value="BDE07537.1"/>
    <property type="molecule type" value="Genomic_DNA"/>
</dbReference>
<dbReference type="Proteomes" id="UP001317532">
    <property type="component" value="Chromosome"/>
</dbReference>
<dbReference type="PANTHER" id="PTHR33490:SF6">
    <property type="entry name" value="SLL1049 PROTEIN"/>
    <property type="match status" value="1"/>
</dbReference>
<dbReference type="PANTHER" id="PTHR33490">
    <property type="entry name" value="BLR5614 PROTEIN-RELATED"/>
    <property type="match status" value="1"/>
</dbReference>
<dbReference type="KEGG" id="vab:WPS_28130"/>
<reference evidence="2 3" key="1">
    <citation type="journal article" date="2022" name="ISME Commun">
        <title>Vulcanimicrobium alpinus gen. nov. sp. nov., the first cultivated representative of the candidate phylum 'Eremiobacterota', is a metabolically versatile aerobic anoxygenic phototroph.</title>
        <authorList>
            <person name="Yabe S."/>
            <person name="Muto K."/>
            <person name="Abe K."/>
            <person name="Yokota A."/>
            <person name="Staudigel H."/>
            <person name="Tebo B.M."/>
        </authorList>
    </citation>
    <scope>NUCLEOTIDE SEQUENCE [LARGE SCALE GENOMIC DNA]</scope>
    <source>
        <strain evidence="2 3">WC8-2</strain>
    </source>
</reference>
<dbReference type="AlphaFoldDB" id="A0AAN1Y067"/>
<dbReference type="Pfam" id="PF08379">
    <property type="entry name" value="Bact_transglu_N"/>
    <property type="match status" value="1"/>
</dbReference>
<organism evidence="2 3">
    <name type="scientific">Vulcanimicrobium alpinum</name>
    <dbReference type="NCBI Taxonomy" id="3016050"/>
    <lineage>
        <taxon>Bacteria</taxon>
        <taxon>Bacillati</taxon>
        <taxon>Vulcanimicrobiota</taxon>
        <taxon>Vulcanimicrobiia</taxon>
        <taxon>Vulcanimicrobiales</taxon>
        <taxon>Vulcanimicrobiaceae</taxon>
        <taxon>Vulcanimicrobium</taxon>
    </lineage>
</organism>
<feature type="domain" description="Transglutaminase-like" evidence="1">
    <location>
        <begin position="170"/>
        <end position="236"/>
    </location>
</feature>
<evidence type="ECO:0000259" key="1">
    <source>
        <dbReference type="SMART" id="SM00460"/>
    </source>
</evidence>
<protein>
    <submittedName>
        <fullName evidence="2">Transglutaminase</fullName>
    </submittedName>
</protein>
<dbReference type="InterPro" id="IPR038765">
    <property type="entry name" value="Papain-like_cys_pep_sf"/>
</dbReference>
<dbReference type="Pfam" id="PF01841">
    <property type="entry name" value="Transglut_core"/>
    <property type="match status" value="1"/>
</dbReference>
<dbReference type="SUPFAM" id="SSF54001">
    <property type="entry name" value="Cysteine proteinases"/>
    <property type="match status" value="1"/>
</dbReference>
<proteinExistence type="predicted"/>
<keyword evidence="3" id="KW-1185">Reference proteome</keyword>
<dbReference type="Gene3D" id="3.10.620.30">
    <property type="match status" value="1"/>
</dbReference>
<dbReference type="InterPro" id="IPR013589">
    <property type="entry name" value="Bac_transglu_N"/>
</dbReference>
<sequence length="289" mass="32423">MRYTIAHRTRYHYPMPVHESHTICHLQPRSDISQYCTRYELSVSPRTRVFSYADRFGNDVQHFAILPEHGALEIVARSQVVTARGDGAAPPPLPRELIDDDPNRDDMWDYLHESRYVRFSAELDALATHVGVPKHGDDAVAWFQHASSTLHDEFEYDTTTTTVHATVEESVRMRSGVCQDFAHVLIALCRRAGIPARYISGYIHSGSGEMLGAEASHAWAEAYLGPRGWVGIDPTNDTWIGDQFVRVATGRDYRDVSPVRGVYSGASSSVMSVDVAVEALSYEQQQQQQ</sequence>
<evidence type="ECO:0000313" key="3">
    <source>
        <dbReference type="Proteomes" id="UP001317532"/>
    </source>
</evidence>
<dbReference type="InterPro" id="IPR002931">
    <property type="entry name" value="Transglutaminase-like"/>
</dbReference>
<dbReference type="SMART" id="SM00460">
    <property type="entry name" value="TGc"/>
    <property type="match status" value="1"/>
</dbReference>